<evidence type="ECO:0000313" key="1">
    <source>
        <dbReference type="EMBL" id="KAK1306068.1"/>
    </source>
</evidence>
<dbReference type="Proteomes" id="UP001180020">
    <property type="component" value="Unassembled WGS sequence"/>
</dbReference>
<evidence type="ECO:0000313" key="2">
    <source>
        <dbReference type="Proteomes" id="UP001180020"/>
    </source>
</evidence>
<accession>A0AAV9E1D3</accession>
<sequence>MNWVVFLKSAHDDDGELFDKDPQEQYEISGASFARNDVFSINRQFAFGDDIFFGPRVPVLNKIILHHPYHRLKAGNRVVDD</sequence>
<dbReference type="EMBL" id="JAUJYO010000010">
    <property type="protein sequence ID" value="KAK1306068.1"/>
    <property type="molecule type" value="Genomic_DNA"/>
</dbReference>
<reference evidence="1" key="1">
    <citation type="journal article" date="2023" name="Nat. Commun.">
        <title>Diploid and tetraploid genomes of Acorus and the evolution of monocots.</title>
        <authorList>
            <person name="Ma L."/>
            <person name="Liu K.W."/>
            <person name="Li Z."/>
            <person name="Hsiao Y.Y."/>
            <person name="Qi Y."/>
            <person name="Fu T."/>
            <person name="Tang G.D."/>
            <person name="Zhang D."/>
            <person name="Sun W.H."/>
            <person name="Liu D.K."/>
            <person name="Li Y."/>
            <person name="Chen G.Z."/>
            <person name="Liu X.D."/>
            <person name="Liao X.Y."/>
            <person name="Jiang Y.T."/>
            <person name="Yu X."/>
            <person name="Hao Y."/>
            <person name="Huang J."/>
            <person name="Zhao X.W."/>
            <person name="Ke S."/>
            <person name="Chen Y.Y."/>
            <person name="Wu W.L."/>
            <person name="Hsu J.L."/>
            <person name="Lin Y.F."/>
            <person name="Huang M.D."/>
            <person name="Li C.Y."/>
            <person name="Huang L."/>
            <person name="Wang Z.W."/>
            <person name="Zhao X."/>
            <person name="Zhong W.Y."/>
            <person name="Peng D.H."/>
            <person name="Ahmad S."/>
            <person name="Lan S."/>
            <person name="Zhang J.S."/>
            <person name="Tsai W.C."/>
            <person name="Van de Peer Y."/>
            <person name="Liu Z.J."/>
        </authorList>
    </citation>
    <scope>NUCLEOTIDE SEQUENCE</scope>
    <source>
        <strain evidence="1">CP</strain>
    </source>
</reference>
<organism evidence="1 2">
    <name type="scientific">Acorus calamus</name>
    <name type="common">Sweet flag</name>
    <dbReference type="NCBI Taxonomy" id="4465"/>
    <lineage>
        <taxon>Eukaryota</taxon>
        <taxon>Viridiplantae</taxon>
        <taxon>Streptophyta</taxon>
        <taxon>Embryophyta</taxon>
        <taxon>Tracheophyta</taxon>
        <taxon>Spermatophyta</taxon>
        <taxon>Magnoliopsida</taxon>
        <taxon>Liliopsida</taxon>
        <taxon>Acoraceae</taxon>
        <taxon>Acorus</taxon>
    </lineage>
</organism>
<reference evidence="1" key="2">
    <citation type="submission" date="2023-06" db="EMBL/GenBank/DDBJ databases">
        <authorList>
            <person name="Ma L."/>
            <person name="Liu K.-W."/>
            <person name="Li Z."/>
            <person name="Hsiao Y.-Y."/>
            <person name="Qi Y."/>
            <person name="Fu T."/>
            <person name="Tang G."/>
            <person name="Zhang D."/>
            <person name="Sun W.-H."/>
            <person name="Liu D.-K."/>
            <person name="Li Y."/>
            <person name="Chen G.-Z."/>
            <person name="Liu X.-D."/>
            <person name="Liao X.-Y."/>
            <person name="Jiang Y.-T."/>
            <person name="Yu X."/>
            <person name="Hao Y."/>
            <person name="Huang J."/>
            <person name="Zhao X.-W."/>
            <person name="Ke S."/>
            <person name="Chen Y.-Y."/>
            <person name="Wu W.-L."/>
            <person name="Hsu J.-L."/>
            <person name="Lin Y.-F."/>
            <person name="Huang M.-D."/>
            <person name="Li C.-Y."/>
            <person name="Huang L."/>
            <person name="Wang Z.-W."/>
            <person name="Zhao X."/>
            <person name="Zhong W.-Y."/>
            <person name="Peng D.-H."/>
            <person name="Ahmad S."/>
            <person name="Lan S."/>
            <person name="Zhang J.-S."/>
            <person name="Tsai W.-C."/>
            <person name="Van De Peer Y."/>
            <person name="Liu Z.-J."/>
        </authorList>
    </citation>
    <scope>NUCLEOTIDE SEQUENCE</scope>
    <source>
        <strain evidence="1">CP</strain>
        <tissue evidence="1">Leaves</tissue>
    </source>
</reference>
<gene>
    <name evidence="1" type="ORF">QJS10_CPA10g01802</name>
</gene>
<protein>
    <submittedName>
        <fullName evidence="1">Uncharacterized protein</fullName>
    </submittedName>
</protein>
<name>A0AAV9E1D3_ACOCL</name>
<proteinExistence type="predicted"/>
<comment type="caution">
    <text evidence="1">The sequence shown here is derived from an EMBL/GenBank/DDBJ whole genome shotgun (WGS) entry which is preliminary data.</text>
</comment>
<dbReference type="AlphaFoldDB" id="A0AAV9E1D3"/>
<keyword evidence="2" id="KW-1185">Reference proteome</keyword>